<sequence length="125" mass="14072">MYAARESFRKLASSGTSIAYALIGKRENYTFIVFPPTHYNVGFNMMSFSVVKNVYSVPNSTSLSQVCTPNEETRLFTTCTPNRYEYEANWLQMLLHVLESFISLVGQSLLGHNNLCDTTGIALLK</sequence>
<name>A0A1A9ZEG6_GLOPL</name>
<proteinExistence type="predicted"/>
<dbReference type="AlphaFoldDB" id="A0A1A9ZEG6"/>
<organism evidence="1 2">
    <name type="scientific">Glossina pallidipes</name>
    <name type="common">Tsetse fly</name>
    <dbReference type="NCBI Taxonomy" id="7398"/>
    <lineage>
        <taxon>Eukaryota</taxon>
        <taxon>Metazoa</taxon>
        <taxon>Ecdysozoa</taxon>
        <taxon>Arthropoda</taxon>
        <taxon>Hexapoda</taxon>
        <taxon>Insecta</taxon>
        <taxon>Pterygota</taxon>
        <taxon>Neoptera</taxon>
        <taxon>Endopterygota</taxon>
        <taxon>Diptera</taxon>
        <taxon>Brachycera</taxon>
        <taxon>Muscomorpha</taxon>
        <taxon>Hippoboscoidea</taxon>
        <taxon>Glossinidae</taxon>
        <taxon>Glossina</taxon>
    </lineage>
</organism>
<accession>A0A1A9ZEG6</accession>
<dbReference type="VEuPathDB" id="VectorBase:GPAI012184"/>
<protein>
    <submittedName>
        <fullName evidence="1">Uncharacterized protein</fullName>
    </submittedName>
</protein>
<dbReference type="Proteomes" id="UP000092445">
    <property type="component" value="Unassembled WGS sequence"/>
</dbReference>
<evidence type="ECO:0000313" key="2">
    <source>
        <dbReference type="Proteomes" id="UP000092445"/>
    </source>
</evidence>
<dbReference type="EnsemblMetazoa" id="GPAI012184-RA">
    <property type="protein sequence ID" value="GPAI012184-PA"/>
    <property type="gene ID" value="GPAI012184"/>
</dbReference>
<reference evidence="2" key="1">
    <citation type="submission" date="2014-03" db="EMBL/GenBank/DDBJ databases">
        <authorList>
            <person name="Aksoy S."/>
            <person name="Warren W."/>
            <person name="Wilson R.K."/>
        </authorList>
    </citation>
    <scope>NUCLEOTIDE SEQUENCE [LARGE SCALE GENOMIC DNA]</scope>
    <source>
        <strain evidence="2">IAEA</strain>
    </source>
</reference>
<keyword evidence="2" id="KW-1185">Reference proteome</keyword>
<evidence type="ECO:0000313" key="1">
    <source>
        <dbReference type="EnsemblMetazoa" id="GPAI012184-PA"/>
    </source>
</evidence>
<reference evidence="1" key="2">
    <citation type="submission" date="2020-05" db="UniProtKB">
        <authorList>
            <consortium name="EnsemblMetazoa"/>
        </authorList>
    </citation>
    <scope>IDENTIFICATION</scope>
    <source>
        <strain evidence="1">IAEA</strain>
    </source>
</reference>